<name>A0AAE3FZJ5_9EURY</name>
<dbReference type="RefSeq" id="WP_250585576.1">
    <property type="nucleotide sequence ID" value="NZ_JAKRVX010000007.1"/>
</dbReference>
<accession>A0AAE3FZJ5</accession>
<dbReference type="InterPro" id="IPR055982">
    <property type="entry name" value="DUF7560"/>
</dbReference>
<reference evidence="1" key="2">
    <citation type="submission" date="2022-02" db="EMBL/GenBank/DDBJ databases">
        <authorList>
            <person name="Elcheninov A.G."/>
            <person name="Sorokin D.Y."/>
            <person name="Kublanov I.V."/>
        </authorList>
    </citation>
    <scope>NUCLEOTIDE SEQUENCE</scope>
    <source>
        <strain evidence="1">AArc-St2</strain>
    </source>
</reference>
<organism evidence="1 2">
    <name type="scientific">Natronocalculus amylovorans</name>
    <dbReference type="NCBI Taxonomy" id="2917812"/>
    <lineage>
        <taxon>Archaea</taxon>
        <taxon>Methanobacteriati</taxon>
        <taxon>Methanobacteriota</taxon>
        <taxon>Stenosarchaea group</taxon>
        <taxon>Halobacteria</taxon>
        <taxon>Halobacteriales</taxon>
        <taxon>Haloferacaceae</taxon>
        <taxon>Natronocalculus</taxon>
    </lineage>
</organism>
<dbReference type="Pfam" id="PF24441">
    <property type="entry name" value="DUF7560"/>
    <property type="match status" value="1"/>
</dbReference>
<protein>
    <submittedName>
        <fullName evidence="1">Zinc ribbon domain-containing protein</fullName>
    </submittedName>
</protein>
<keyword evidence="2" id="KW-1185">Reference proteome</keyword>
<reference evidence="1" key="1">
    <citation type="journal article" date="2022" name="Syst. Appl. Microbiol.">
        <title>Natronocalculus amylovorans gen. nov., sp. nov., and Natranaeroarchaeum aerophilus sp. nov., dominant culturable amylolytic natronoarchaea from hypersaline soda lakes in southwestern Siberia.</title>
        <authorList>
            <person name="Sorokin D.Y."/>
            <person name="Elcheninov A.G."/>
            <person name="Khizhniak T.V."/>
            <person name="Koenen M."/>
            <person name="Bale N.J."/>
            <person name="Damste J.S.S."/>
            <person name="Kublanov I.V."/>
        </authorList>
    </citation>
    <scope>NUCLEOTIDE SEQUENCE</scope>
    <source>
        <strain evidence="1">AArc-St2</strain>
    </source>
</reference>
<gene>
    <name evidence="1" type="ORF">AArcSt2_13825</name>
</gene>
<evidence type="ECO:0000313" key="1">
    <source>
        <dbReference type="EMBL" id="MCL9818016.1"/>
    </source>
</evidence>
<dbReference type="EMBL" id="JAKRVX010000007">
    <property type="protein sequence ID" value="MCL9818016.1"/>
    <property type="molecule type" value="Genomic_DNA"/>
</dbReference>
<dbReference type="Proteomes" id="UP001203207">
    <property type="component" value="Unassembled WGS sequence"/>
</dbReference>
<comment type="caution">
    <text evidence="1">The sequence shown here is derived from an EMBL/GenBank/DDBJ whole genome shotgun (WGS) entry which is preliminary data.</text>
</comment>
<evidence type="ECO:0000313" key="2">
    <source>
        <dbReference type="Proteomes" id="UP001203207"/>
    </source>
</evidence>
<sequence length="51" mass="5605">MKHFVFVCPDCQQTIEVNDQMRETILKTGCPVCTSTASTADFASNTSESEC</sequence>
<dbReference type="AlphaFoldDB" id="A0AAE3FZJ5"/>
<proteinExistence type="predicted"/>